<evidence type="ECO:0000259" key="1">
    <source>
        <dbReference type="Pfam" id="PF04773"/>
    </source>
</evidence>
<dbReference type="GO" id="GO:0016989">
    <property type="term" value="F:sigma factor antagonist activity"/>
    <property type="evidence" value="ECO:0007669"/>
    <property type="project" value="TreeGrafter"/>
</dbReference>
<comment type="caution">
    <text evidence="2">The sequence shown here is derived from an EMBL/GenBank/DDBJ whole genome shotgun (WGS) entry which is preliminary data.</text>
</comment>
<name>A0AAE3QJ25_9BACT</name>
<proteinExistence type="predicted"/>
<dbReference type="Pfam" id="PF04773">
    <property type="entry name" value="FecR"/>
    <property type="match status" value="1"/>
</dbReference>
<dbReference type="EMBL" id="JASJOS010000002">
    <property type="protein sequence ID" value="MDJ1479760.1"/>
    <property type="molecule type" value="Genomic_DNA"/>
</dbReference>
<dbReference type="Gene3D" id="2.60.120.1440">
    <property type="match status" value="1"/>
</dbReference>
<dbReference type="Proteomes" id="UP001241110">
    <property type="component" value="Unassembled WGS sequence"/>
</dbReference>
<sequence length="383" mass="43731">MANTIWQILAKYLTNEPLTEQEKVAYKTRERNPEHQETLKDIQTIWELSETSSEEIDWETDNQWNTFQSKLQNETKVIELRPWYKQYYWQTAAAIVLVLAVGYGLKDSLSTESTAISSTTGYVNTNKSVQTANQIDVQTYQSTDSVKEIRLPDGSQIWLNKYSTISYKPDFGKSDRRVTLSGEGFFVIEKDKTKPFIIQAGGTETKVLGTSFDLKAYTNDKTIELTVVTGKVEFSETKNDSKKTILLPKQKATFKKQERILNQSTVASMSFLQWTESNNATYLHEIRSPKQFITNTFSWKKNGLNQTVVEGTLTNRASIASYKDIELIYRIYTKKGTEKPTKVITIPKHLIPGQSINYKYNLGNMFGTTARVTVDVKNAVIVH</sequence>
<dbReference type="AlphaFoldDB" id="A0AAE3QJ25"/>
<feature type="domain" description="FecR protein" evidence="1">
    <location>
        <begin position="143"/>
        <end position="233"/>
    </location>
</feature>
<protein>
    <submittedName>
        <fullName evidence="2">FecR family protein</fullName>
    </submittedName>
</protein>
<accession>A0AAE3QJ25</accession>
<organism evidence="2 3">
    <name type="scientific">Xanthocytophaga flava</name>
    <dbReference type="NCBI Taxonomy" id="3048013"/>
    <lineage>
        <taxon>Bacteria</taxon>
        <taxon>Pseudomonadati</taxon>
        <taxon>Bacteroidota</taxon>
        <taxon>Cytophagia</taxon>
        <taxon>Cytophagales</taxon>
        <taxon>Rhodocytophagaceae</taxon>
        <taxon>Xanthocytophaga</taxon>
    </lineage>
</organism>
<reference evidence="2" key="1">
    <citation type="submission" date="2023-05" db="EMBL/GenBank/DDBJ databases">
        <authorList>
            <person name="Zhang X."/>
        </authorList>
    </citation>
    <scope>NUCLEOTIDE SEQUENCE</scope>
    <source>
        <strain evidence="2">YF14B1</strain>
    </source>
</reference>
<dbReference type="PANTHER" id="PTHR30273">
    <property type="entry name" value="PERIPLASMIC SIGNAL SENSOR AND SIGMA FACTOR ACTIVATOR FECR-RELATED"/>
    <property type="match status" value="1"/>
</dbReference>
<dbReference type="InterPro" id="IPR012373">
    <property type="entry name" value="Ferrdict_sens_TM"/>
</dbReference>
<dbReference type="PANTHER" id="PTHR30273:SF2">
    <property type="entry name" value="PROTEIN FECR"/>
    <property type="match status" value="1"/>
</dbReference>
<evidence type="ECO:0000313" key="2">
    <source>
        <dbReference type="EMBL" id="MDJ1479760.1"/>
    </source>
</evidence>
<gene>
    <name evidence="2" type="ORF">QNI16_04630</name>
</gene>
<dbReference type="RefSeq" id="WP_313976206.1">
    <property type="nucleotide sequence ID" value="NZ_JASJOS010000002.1"/>
</dbReference>
<evidence type="ECO:0000313" key="3">
    <source>
        <dbReference type="Proteomes" id="UP001241110"/>
    </source>
</evidence>
<dbReference type="InterPro" id="IPR006860">
    <property type="entry name" value="FecR"/>
</dbReference>